<feature type="signal peptide" evidence="2">
    <location>
        <begin position="1"/>
        <end position="23"/>
    </location>
</feature>
<keyword evidence="4" id="KW-1185">Reference proteome</keyword>
<dbReference type="RefSeq" id="WP_153818166.1">
    <property type="nucleotide sequence ID" value="NZ_WJIE01000001.1"/>
</dbReference>
<dbReference type="Proteomes" id="UP000440224">
    <property type="component" value="Unassembled WGS sequence"/>
</dbReference>
<comment type="caution">
    <text evidence="3">The sequence shown here is derived from an EMBL/GenBank/DDBJ whole genome shotgun (WGS) entry which is preliminary data.</text>
</comment>
<reference evidence="3 4" key="1">
    <citation type="submission" date="2019-10" db="EMBL/GenBank/DDBJ databases">
        <title>A soil myxobacterium in the family Polyangiaceae.</title>
        <authorList>
            <person name="Li Y."/>
            <person name="Wang J."/>
        </authorList>
    </citation>
    <scope>NUCLEOTIDE SEQUENCE [LARGE SCALE GENOMIC DNA]</scope>
    <source>
        <strain evidence="3 4">DSM 14734</strain>
    </source>
</reference>
<accession>A0A6N7PKJ9</accession>
<sequence>MIRRSLTAAIAAIAVSTAPIAAADEGDFVHSPKGRTFRVRFDPESRIRLGAAASGARKENGRITPALDVHAGISVRRRYAFHEGPARVEWQFDQKILSGFVAPFARPFGDMPSFDATLYGAAAHRHDLAPRIVLPSSPPLSIPFPFDVGFDGEIGRVIVPRALPTGVADGAAVPFLRVSVARATAYLDPLRSNHPGRSLEIGVGVRYDLDVYGPRRGAGPADAITQPRLVHRVAPGTVGSLRFRFETEDGLLALDTRAEVAPHWTSEGTWKVGALGYGRVERTILAINDEPIAAFFDASYRLVPPALELAATHDARASLGLTFGLDLTPNPRVTKIQPRKRALPSRPASREARRGKTAPPRTP</sequence>
<evidence type="ECO:0000256" key="1">
    <source>
        <dbReference type="SAM" id="MobiDB-lite"/>
    </source>
</evidence>
<dbReference type="AlphaFoldDB" id="A0A6N7PKJ9"/>
<keyword evidence="2" id="KW-0732">Signal</keyword>
<gene>
    <name evidence="3" type="ORF">GF068_05430</name>
</gene>
<organism evidence="3 4">
    <name type="scientific">Polyangium spumosum</name>
    <dbReference type="NCBI Taxonomy" id="889282"/>
    <lineage>
        <taxon>Bacteria</taxon>
        <taxon>Pseudomonadati</taxon>
        <taxon>Myxococcota</taxon>
        <taxon>Polyangia</taxon>
        <taxon>Polyangiales</taxon>
        <taxon>Polyangiaceae</taxon>
        <taxon>Polyangium</taxon>
    </lineage>
</organism>
<name>A0A6N7PKJ9_9BACT</name>
<protein>
    <submittedName>
        <fullName evidence="3">Uncharacterized protein</fullName>
    </submittedName>
</protein>
<evidence type="ECO:0000313" key="3">
    <source>
        <dbReference type="EMBL" id="MRG91366.1"/>
    </source>
</evidence>
<evidence type="ECO:0000313" key="4">
    <source>
        <dbReference type="Proteomes" id="UP000440224"/>
    </source>
</evidence>
<evidence type="ECO:0000256" key="2">
    <source>
        <dbReference type="SAM" id="SignalP"/>
    </source>
</evidence>
<feature type="region of interest" description="Disordered" evidence="1">
    <location>
        <begin position="336"/>
        <end position="363"/>
    </location>
</feature>
<dbReference type="OrthoDB" id="5491826at2"/>
<proteinExistence type="predicted"/>
<feature type="chain" id="PRO_5026935471" evidence="2">
    <location>
        <begin position="24"/>
        <end position="363"/>
    </location>
</feature>
<dbReference type="EMBL" id="WJIE01000001">
    <property type="protein sequence ID" value="MRG91366.1"/>
    <property type="molecule type" value="Genomic_DNA"/>
</dbReference>